<gene>
    <name evidence="1" type="ORF">D6029_03725</name>
</gene>
<evidence type="ECO:0000313" key="1">
    <source>
        <dbReference type="EMBL" id="RJT26906.1"/>
    </source>
</evidence>
<dbReference type="AlphaFoldDB" id="A0A3A5JV36"/>
<comment type="caution">
    <text evidence="1">The sequence shown here is derived from an EMBL/GenBank/DDBJ whole genome shotgun (WGS) entry which is preliminary data.</text>
</comment>
<evidence type="ECO:0000313" key="2">
    <source>
        <dbReference type="Proteomes" id="UP000276295"/>
    </source>
</evidence>
<sequence length="65" mass="7385">MLIASCAKTLPAKPEVIDTSCDWVKIIYLTEHDIEVMGRQTKKDILSHNKSWQANCQQQPDKASQ</sequence>
<dbReference type="EMBL" id="QZWH01000006">
    <property type="protein sequence ID" value="RJT26906.1"/>
    <property type="molecule type" value="Genomic_DNA"/>
</dbReference>
<name>A0A3A5JV36_9ENTR</name>
<accession>A0A3A5JV36</accession>
<protein>
    <submittedName>
        <fullName evidence="1">Uncharacterized protein</fullName>
    </submittedName>
</protein>
<keyword evidence="2" id="KW-1185">Reference proteome</keyword>
<organism evidence="1 2">
    <name type="scientific">Buttiauxella izardii</name>
    <dbReference type="NCBI Taxonomy" id="82991"/>
    <lineage>
        <taxon>Bacteria</taxon>
        <taxon>Pseudomonadati</taxon>
        <taxon>Pseudomonadota</taxon>
        <taxon>Gammaproteobacteria</taxon>
        <taxon>Enterobacterales</taxon>
        <taxon>Enterobacteriaceae</taxon>
        <taxon>Buttiauxella</taxon>
    </lineage>
</organism>
<dbReference type="Proteomes" id="UP000276295">
    <property type="component" value="Unassembled WGS sequence"/>
</dbReference>
<dbReference type="OrthoDB" id="8690302at2"/>
<reference evidence="1 2" key="1">
    <citation type="submission" date="2018-09" db="EMBL/GenBank/DDBJ databases">
        <title>Draft genome sequence of Buttiauxella izardii CCUG 35510T.</title>
        <authorList>
            <person name="Salva-Serra F."/>
            <person name="Marathe N."/>
            <person name="Moore E."/>
            <person name="Stadler-Svensson L."/>
            <person name="Engstrom-Jakobsson H."/>
        </authorList>
    </citation>
    <scope>NUCLEOTIDE SEQUENCE [LARGE SCALE GENOMIC DNA]</scope>
    <source>
        <strain evidence="1 2">CCUG 35510</strain>
    </source>
</reference>
<proteinExistence type="predicted"/>